<evidence type="ECO:0000256" key="3">
    <source>
        <dbReference type="ARBA" id="ARBA00022692"/>
    </source>
</evidence>
<dbReference type="InterPro" id="IPR036259">
    <property type="entry name" value="MFS_trans_sf"/>
</dbReference>
<dbReference type="Proteomes" id="UP001182556">
    <property type="component" value="Unassembled WGS sequence"/>
</dbReference>
<keyword evidence="3 6" id="KW-0812">Transmembrane</keyword>
<comment type="subcellular location">
    <subcellularLocation>
        <location evidence="1">Membrane</location>
        <topology evidence="1">Multi-pass membrane protein</topology>
    </subcellularLocation>
</comment>
<dbReference type="AlphaFoldDB" id="A0AAD9CYP9"/>
<comment type="caution">
    <text evidence="8">The sequence shown here is derived from an EMBL/GenBank/DDBJ whole genome shotgun (WGS) entry which is preliminary data.</text>
</comment>
<feature type="transmembrane region" description="Helical" evidence="6">
    <location>
        <begin position="461"/>
        <end position="480"/>
    </location>
</feature>
<feature type="transmembrane region" description="Helical" evidence="6">
    <location>
        <begin position="55"/>
        <end position="72"/>
    </location>
</feature>
<dbReference type="PANTHER" id="PTHR43791">
    <property type="entry name" value="PERMEASE-RELATED"/>
    <property type="match status" value="1"/>
</dbReference>
<keyword evidence="4 6" id="KW-1133">Transmembrane helix</keyword>
<accession>A0AAD9CYP9</accession>
<feature type="transmembrane region" description="Helical" evidence="6">
    <location>
        <begin position="339"/>
        <end position="359"/>
    </location>
</feature>
<dbReference type="Gene3D" id="1.20.1250.20">
    <property type="entry name" value="MFS general substrate transporter like domains"/>
    <property type="match status" value="2"/>
</dbReference>
<evidence type="ECO:0000256" key="4">
    <source>
        <dbReference type="ARBA" id="ARBA00022989"/>
    </source>
</evidence>
<evidence type="ECO:0000313" key="9">
    <source>
        <dbReference type="Proteomes" id="UP001182556"/>
    </source>
</evidence>
<feature type="transmembrane region" description="Helical" evidence="6">
    <location>
        <begin position="191"/>
        <end position="215"/>
    </location>
</feature>
<evidence type="ECO:0000256" key="5">
    <source>
        <dbReference type="ARBA" id="ARBA00023136"/>
    </source>
</evidence>
<dbReference type="PANTHER" id="PTHR43791:SF32">
    <property type="entry name" value="MAJOR FACILITATOR SUPERFAMILY (MFS) PROFILE DOMAIN-CONTAINING PROTEIN"/>
    <property type="match status" value="1"/>
</dbReference>
<feature type="domain" description="Major facilitator superfamily (MFS) profile" evidence="7">
    <location>
        <begin position="59"/>
        <end position="486"/>
    </location>
</feature>
<sequence length="495" mass="54849">TALPSSRVETEDYLEEKEAGIPSDDGLLHGATFVNGEWKKVSWTIQEQRRVVRKADLFLLPIFALGFFWMSLDRSNVSGVLTSTIIKDTGITQDQINSNGMLIPKLWLGVVLLEIPSNIVLQRIGPHNWIPIQIIVWGVAETLTYLVQNKAGWWTARLFLGMLESGFIPGSLYTLNTWYTRDAELTKRTSIFFFGNVLSSAFGSLISAGCIKLHGKRGLSGWQWIFIIDGAATIGAGIFALLLLPKSPRDTAGGIRGKGWFNEREADIFLARLHNDDPLKSRSAHLAIEWKDIQNVLLNVRLWPHLIMCLSGLQAGQGAGAWSGTILQSLGFTAVNANLLLVPGPLLAGLSSIALAHFGDKWDRRGYLILFVAIWTLAGLIALYKLPILSGGNWGFYAAMVITAASPGWQPYNVTWVALNARSPAERSITYAVYIGCSNLGGVYGNQVFRANDRPLYRRAWAAVLSLGVIWTVTTAFQIVQYEWSNRVKEREWAK</sequence>
<dbReference type="GO" id="GO:0016020">
    <property type="term" value="C:membrane"/>
    <property type="evidence" value="ECO:0007669"/>
    <property type="project" value="UniProtKB-SubCell"/>
</dbReference>
<feature type="transmembrane region" description="Helical" evidence="6">
    <location>
        <begin position="159"/>
        <end position="179"/>
    </location>
</feature>
<evidence type="ECO:0000256" key="2">
    <source>
        <dbReference type="ARBA" id="ARBA00022448"/>
    </source>
</evidence>
<evidence type="ECO:0000256" key="6">
    <source>
        <dbReference type="SAM" id="Phobius"/>
    </source>
</evidence>
<keyword evidence="5 6" id="KW-0472">Membrane</keyword>
<name>A0AAD9CYP9_PAPLA</name>
<organism evidence="8 9">
    <name type="scientific">Papiliotrema laurentii</name>
    <name type="common">Cryptococcus laurentii</name>
    <dbReference type="NCBI Taxonomy" id="5418"/>
    <lineage>
        <taxon>Eukaryota</taxon>
        <taxon>Fungi</taxon>
        <taxon>Dikarya</taxon>
        <taxon>Basidiomycota</taxon>
        <taxon>Agaricomycotina</taxon>
        <taxon>Tremellomycetes</taxon>
        <taxon>Tremellales</taxon>
        <taxon>Rhynchogastremaceae</taxon>
        <taxon>Papiliotrema</taxon>
    </lineage>
</organism>
<feature type="non-terminal residue" evidence="8">
    <location>
        <position position="495"/>
    </location>
</feature>
<dbReference type="Pfam" id="PF07690">
    <property type="entry name" value="MFS_1"/>
    <property type="match status" value="1"/>
</dbReference>
<feature type="transmembrane region" description="Helical" evidence="6">
    <location>
        <begin position="221"/>
        <end position="244"/>
    </location>
</feature>
<dbReference type="SUPFAM" id="SSF103473">
    <property type="entry name" value="MFS general substrate transporter"/>
    <property type="match status" value="1"/>
</dbReference>
<feature type="non-terminal residue" evidence="8">
    <location>
        <position position="1"/>
    </location>
</feature>
<keyword evidence="9" id="KW-1185">Reference proteome</keyword>
<proteinExistence type="predicted"/>
<reference evidence="8" key="1">
    <citation type="submission" date="2023-02" db="EMBL/GenBank/DDBJ databases">
        <title>Identification and recombinant expression of a fungal hydrolase from Papiliotrema laurentii that hydrolyzes apple cutin and clears colloidal polyester polyurethane.</title>
        <authorList>
            <consortium name="DOE Joint Genome Institute"/>
            <person name="Roman V.A."/>
            <person name="Bojanowski C."/>
            <person name="Crable B.R."/>
            <person name="Wagner D.N."/>
            <person name="Hung C.S."/>
            <person name="Nadeau L.J."/>
            <person name="Schratz L."/>
            <person name="Haridas S."/>
            <person name="Pangilinan J."/>
            <person name="Lipzen A."/>
            <person name="Na H."/>
            <person name="Yan M."/>
            <person name="Ng V."/>
            <person name="Grigoriev I.V."/>
            <person name="Spatafora J.W."/>
            <person name="Barlow D."/>
            <person name="Biffinger J."/>
            <person name="Kelley-Loughnane N."/>
            <person name="Varaljay V.A."/>
            <person name="Crookes-Goodson W.J."/>
        </authorList>
    </citation>
    <scope>NUCLEOTIDE SEQUENCE</scope>
    <source>
        <strain evidence="8">5307AH</strain>
    </source>
</reference>
<evidence type="ECO:0000313" key="8">
    <source>
        <dbReference type="EMBL" id="KAK1923887.1"/>
    </source>
</evidence>
<dbReference type="EMBL" id="JAODAN010000006">
    <property type="protein sequence ID" value="KAK1923887.1"/>
    <property type="molecule type" value="Genomic_DNA"/>
</dbReference>
<dbReference type="InterPro" id="IPR020846">
    <property type="entry name" value="MFS_dom"/>
</dbReference>
<evidence type="ECO:0000259" key="7">
    <source>
        <dbReference type="PROSITE" id="PS50850"/>
    </source>
</evidence>
<gene>
    <name evidence="8" type="ORF">DB88DRAFT_529305</name>
</gene>
<feature type="transmembrane region" description="Helical" evidence="6">
    <location>
        <begin position="365"/>
        <end position="384"/>
    </location>
</feature>
<dbReference type="GO" id="GO:0022857">
    <property type="term" value="F:transmembrane transporter activity"/>
    <property type="evidence" value="ECO:0007669"/>
    <property type="project" value="InterPro"/>
</dbReference>
<dbReference type="PROSITE" id="PS50850">
    <property type="entry name" value="MFS"/>
    <property type="match status" value="1"/>
</dbReference>
<evidence type="ECO:0000256" key="1">
    <source>
        <dbReference type="ARBA" id="ARBA00004141"/>
    </source>
</evidence>
<protein>
    <submittedName>
        <fullName evidence="8">Major facilitator superfamily domain-containing protein</fullName>
    </submittedName>
</protein>
<keyword evidence="2" id="KW-0813">Transport</keyword>
<dbReference type="InterPro" id="IPR011701">
    <property type="entry name" value="MFS"/>
</dbReference>